<evidence type="ECO:0000313" key="4">
    <source>
        <dbReference type="Proteomes" id="UP000308549"/>
    </source>
</evidence>
<reference evidence="3 4" key="1">
    <citation type="submission" date="2017-03" db="EMBL/GenBank/DDBJ databases">
        <title>Genomes of endolithic fungi from Antarctica.</title>
        <authorList>
            <person name="Coleine C."/>
            <person name="Masonjones S."/>
            <person name="Stajich J.E."/>
        </authorList>
    </citation>
    <scope>NUCLEOTIDE SEQUENCE [LARGE SCALE GENOMIC DNA]</scope>
    <source>
        <strain evidence="3 4">CCFEE 6315</strain>
    </source>
</reference>
<feature type="coiled-coil region" evidence="1">
    <location>
        <begin position="109"/>
        <end position="136"/>
    </location>
</feature>
<dbReference type="EMBL" id="NAJL01000013">
    <property type="protein sequence ID" value="TKA29879.1"/>
    <property type="molecule type" value="Genomic_DNA"/>
</dbReference>
<proteinExistence type="predicted"/>
<feature type="compositionally biased region" description="Basic and acidic residues" evidence="2">
    <location>
        <begin position="1"/>
        <end position="11"/>
    </location>
</feature>
<dbReference type="Proteomes" id="UP000308549">
    <property type="component" value="Unassembled WGS sequence"/>
</dbReference>
<accession>A0A4V5N504</accession>
<evidence type="ECO:0000313" key="3">
    <source>
        <dbReference type="EMBL" id="TKA29879.1"/>
    </source>
</evidence>
<gene>
    <name evidence="3" type="ORF">B0A50_03243</name>
</gene>
<feature type="region of interest" description="Disordered" evidence="2">
    <location>
        <begin position="137"/>
        <end position="162"/>
    </location>
</feature>
<evidence type="ECO:0000256" key="2">
    <source>
        <dbReference type="SAM" id="MobiDB-lite"/>
    </source>
</evidence>
<comment type="caution">
    <text evidence="3">The sequence shown here is derived from an EMBL/GenBank/DDBJ whole genome shotgun (WGS) entry which is preliminary data.</text>
</comment>
<feature type="region of interest" description="Disordered" evidence="2">
    <location>
        <begin position="1"/>
        <end position="97"/>
    </location>
</feature>
<protein>
    <submittedName>
        <fullName evidence="3">Uncharacterized protein</fullName>
    </submittedName>
</protein>
<feature type="compositionally biased region" description="Polar residues" evidence="2">
    <location>
        <begin position="137"/>
        <end position="146"/>
    </location>
</feature>
<organism evidence="3 4">
    <name type="scientific">Salinomyces thailandicus</name>
    <dbReference type="NCBI Taxonomy" id="706561"/>
    <lineage>
        <taxon>Eukaryota</taxon>
        <taxon>Fungi</taxon>
        <taxon>Dikarya</taxon>
        <taxon>Ascomycota</taxon>
        <taxon>Pezizomycotina</taxon>
        <taxon>Dothideomycetes</taxon>
        <taxon>Dothideomycetidae</taxon>
        <taxon>Mycosphaerellales</taxon>
        <taxon>Teratosphaeriaceae</taxon>
        <taxon>Salinomyces</taxon>
    </lineage>
</organism>
<name>A0A4V5N504_9PEZI</name>
<keyword evidence="1" id="KW-0175">Coiled coil</keyword>
<sequence length="238" mass="26660">MHLDKTTDTTRVETPPRTIRSEAVKPVNKMNQAPANASGHPRLFVPGQYQPSGTSFVEPPAQPAADSRSSRNSSKNAQPGSTSPPPAQSSSSVPQSEVDLLMRASQRHTRRLNDQINELQFENALLREQLELYQSTRQPNQPTASGNPTNTPNPVPPKPSHNKKIFNLRVFQAEIGCDCYDKVEGHNTLLWALQMWAKRTNQIPTSLQLLCENKRVDLRERLDQWTGTWTFEAKVIGT</sequence>
<evidence type="ECO:0000256" key="1">
    <source>
        <dbReference type="SAM" id="Coils"/>
    </source>
</evidence>
<dbReference type="AlphaFoldDB" id="A0A4V5N504"/>
<keyword evidence="4" id="KW-1185">Reference proteome</keyword>